<evidence type="ECO:0000313" key="2">
    <source>
        <dbReference type="EMBL" id="KAK9996916.1"/>
    </source>
</evidence>
<dbReference type="PANTHER" id="PTHR31973">
    <property type="entry name" value="POLYPROTEIN, PUTATIVE-RELATED"/>
    <property type="match status" value="1"/>
</dbReference>
<reference evidence="2 3" key="1">
    <citation type="submission" date="2024-01" db="EMBL/GenBank/DDBJ databases">
        <title>A telomere-to-telomere, gap-free genome of sweet tea (Lithocarpus litseifolius).</title>
        <authorList>
            <person name="Zhou J."/>
        </authorList>
    </citation>
    <scope>NUCLEOTIDE SEQUENCE [LARGE SCALE GENOMIC DNA]</scope>
    <source>
        <strain evidence="2">Zhou-2022a</strain>
        <tissue evidence="2">Leaf</tissue>
    </source>
</reference>
<evidence type="ECO:0000259" key="1">
    <source>
        <dbReference type="Pfam" id="PF10551"/>
    </source>
</evidence>
<name>A0AAW2CFC7_9ROSI</name>
<proteinExistence type="predicted"/>
<dbReference type="AlphaFoldDB" id="A0AAW2CFC7"/>
<gene>
    <name evidence="2" type="ORF">SO802_021602</name>
</gene>
<dbReference type="InterPro" id="IPR018289">
    <property type="entry name" value="MULE_transposase_dom"/>
</dbReference>
<dbReference type="Proteomes" id="UP001459277">
    <property type="component" value="Unassembled WGS sequence"/>
</dbReference>
<protein>
    <recommendedName>
        <fullName evidence="1">MULE transposase domain-containing protein</fullName>
    </recommendedName>
</protein>
<dbReference type="Pfam" id="PF10551">
    <property type="entry name" value="MULE"/>
    <property type="match status" value="1"/>
</dbReference>
<dbReference type="PANTHER" id="PTHR31973:SF195">
    <property type="entry name" value="MUDR FAMILY TRANSPOSASE"/>
    <property type="match status" value="1"/>
</dbReference>
<comment type="caution">
    <text evidence="2">The sequence shown here is derived from an EMBL/GenBank/DDBJ whole genome shotgun (WGS) entry which is preliminary data.</text>
</comment>
<sequence>MPWFLSALKDASSRTMFKLNGDNRRVSRTCMFNCVFWAFGSCIEGFKHRRPIISIDAMHLYGKYKVKLLIAMKMDGNNKDYPLAFAVVESKSKEAWGWSLACLTLYVMDQDHLCIISNKHSGIKSCFDDISRTYLEPPKAYHWYCLRHLASNVNTKWKIPELKNLVWRANQVRKFKATLELIHNVKELVYEYLKLRAKKSGHLHMTTNADTNQ</sequence>
<dbReference type="EMBL" id="JAZDWU010000007">
    <property type="protein sequence ID" value="KAK9996916.1"/>
    <property type="molecule type" value="Genomic_DNA"/>
</dbReference>
<accession>A0AAW2CFC7</accession>
<feature type="domain" description="MULE transposase" evidence="1">
    <location>
        <begin position="53"/>
        <end position="152"/>
    </location>
</feature>
<keyword evidence="3" id="KW-1185">Reference proteome</keyword>
<organism evidence="2 3">
    <name type="scientific">Lithocarpus litseifolius</name>
    <dbReference type="NCBI Taxonomy" id="425828"/>
    <lineage>
        <taxon>Eukaryota</taxon>
        <taxon>Viridiplantae</taxon>
        <taxon>Streptophyta</taxon>
        <taxon>Embryophyta</taxon>
        <taxon>Tracheophyta</taxon>
        <taxon>Spermatophyta</taxon>
        <taxon>Magnoliopsida</taxon>
        <taxon>eudicotyledons</taxon>
        <taxon>Gunneridae</taxon>
        <taxon>Pentapetalae</taxon>
        <taxon>rosids</taxon>
        <taxon>fabids</taxon>
        <taxon>Fagales</taxon>
        <taxon>Fagaceae</taxon>
        <taxon>Lithocarpus</taxon>
    </lineage>
</organism>
<evidence type="ECO:0000313" key="3">
    <source>
        <dbReference type="Proteomes" id="UP001459277"/>
    </source>
</evidence>